<proteinExistence type="predicted"/>
<organism evidence="2 3">
    <name type="scientific">Gossypium barbadense</name>
    <name type="common">Sea Island cotton</name>
    <name type="synonym">Hibiscus barbadensis</name>
    <dbReference type="NCBI Taxonomy" id="3634"/>
    <lineage>
        <taxon>Eukaryota</taxon>
        <taxon>Viridiplantae</taxon>
        <taxon>Streptophyta</taxon>
        <taxon>Embryophyta</taxon>
        <taxon>Tracheophyta</taxon>
        <taxon>Spermatophyta</taxon>
        <taxon>Magnoliopsida</taxon>
        <taxon>eudicotyledons</taxon>
        <taxon>Gunneridae</taxon>
        <taxon>Pentapetalae</taxon>
        <taxon>rosids</taxon>
        <taxon>malvids</taxon>
        <taxon>Malvales</taxon>
        <taxon>Malvaceae</taxon>
        <taxon>Malvoideae</taxon>
        <taxon>Gossypium</taxon>
    </lineage>
</organism>
<dbReference type="Proteomes" id="UP000239757">
    <property type="component" value="Unassembled WGS sequence"/>
</dbReference>
<accession>A0A2P5WVZ4</accession>
<keyword evidence="1" id="KW-1133">Transmembrane helix</keyword>
<dbReference type="AlphaFoldDB" id="A0A2P5WVZ4"/>
<keyword evidence="1" id="KW-0812">Transmembrane</keyword>
<protein>
    <submittedName>
        <fullName evidence="2">Uncharacterized protein</fullName>
    </submittedName>
</protein>
<reference evidence="2 3" key="1">
    <citation type="submission" date="2015-01" db="EMBL/GenBank/DDBJ databases">
        <title>Genome of allotetraploid Gossypium barbadense reveals genomic plasticity and fiber elongation in cotton evolution.</title>
        <authorList>
            <person name="Chen X."/>
            <person name="Liu X."/>
            <person name="Zhao B."/>
            <person name="Zheng H."/>
            <person name="Hu Y."/>
            <person name="Lu G."/>
            <person name="Yang C."/>
            <person name="Chen J."/>
            <person name="Shan C."/>
            <person name="Zhang L."/>
            <person name="Zhou Y."/>
            <person name="Wang L."/>
            <person name="Guo W."/>
            <person name="Bai Y."/>
            <person name="Ruan J."/>
            <person name="Shangguan X."/>
            <person name="Mao Y."/>
            <person name="Jiang J."/>
            <person name="Zhu Y."/>
            <person name="Lei J."/>
            <person name="Kang H."/>
            <person name="Chen S."/>
            <person name="He X."/>
            <person name="Wang R."/>
            <person name="Wang Y."/>
            <person name="Chen J."/>
            <person name="Wang L."/>
            <person name="Yu S."/>
            <person name="Wang B."/>
            <person name="Wei J."/>
            <person name="Song S."/>
            <person name="Lu X."/>
            <person name="Gao Z."/>
            <person name="Gu W."/>
            <person name="Deng X."/>
            <person name="Ma D."/>
            <person name="Wang S."/>
            <person name="Liang W."/>
            <person name="Fang L."/>
            <person name="Cai C."/>
            <person name="Zhu X."/>
            <person name="Zhou B."/>
            <person name="Zhang Y."/>
            <person name="Chen Z."/>
            <person name="Xu S."/>
            <person name="Zhu R."/>
            <person name="Wang S."/>
            <person name="Zhang T."/>
            <person name="Zhao G."/>
        </authorList>
    </citation>
    <scope>NUCLEOTIDE SEQUENCE [LARGE SCALE GENOMIC DNA]</scope>
    <source>
        <strain evidence="3">cv. Xinhai21</strain>
        <tissue evidence="2">Leaf</tissue>
    </source>
</reference>
<gene>
    <name evidence="2" type="ORF">GOBAR_AA25414</name>
</gene>
<sequence length="142" mass="15293">MGGGERVSGCPGWAVEGAVGVGCGAITLGAALVAWRRGYVRLVPVTSVECERRVLVAYSTVWCRLNRLRTFGLERRCVDMMSRACVSVLVPFDAYRSPGARDDGCETRTSEGFPVTRSFVDYRPGVFGGAVPRGEESARLLG</sequence>
<dbReference type="EMBL" id="KZ666331">
    <property type="protein sequence ID" value="PPR95256.1"/>
    <property type="molecule type" value="Genomic_DNA"/>
</dbReference>
<evidence type="ECO:0000313" key="2">
    <source>
        <dbReference type="EMBL" id="PPR95256.1"/>
    </source>
</evidence>
<evidence type="ECO:0000256" key="1">
    <source>
        <dbReference type="SAM" id="Phobius"/>
    </source>
</evidence>
<name>A0A2P5WVZ4_GOSBA</name>
<evidence type="ECO:0000313" key="3">
    <source>
        <dbReference type="Proteomes" id="UP000239757"/>
    </source>
</evidence>
<keyword evidence="1" id="KW-0472">Membrane</keyword>
<feature type="transmembrane region" description="Helical" evidence="1">
    <location>
        <begin position="12"/>
        <end position="35"/>
    </location>
</feature>